<dbReference type="InterPro" id="IPR046112">
    <property type="entry name" value="DUF6049"/>
</dbReference>
<evidence type="ECO:0000256" key="3">
    <source>
        <dbReference type="ARBA" id="ARBA00022692"/>
    </source>
</evidence>
<feature type="transmembrane region" description="Helical" evidence="9">
    <location>
        <begin position="1233"/>
        <end position="1255"/>
    </location>
</feature>
<dbReference type="Pfam" id="PF03023">
    <property type="entry name" value="MurJ"/>
    <property type="match status" value="1"/>
</dbReference>
<feature type="region of interest" description="Disordered" evidence="8">
    <location>
        <begin position="742"/>
        <end position="780"/>
    </location>
</feature>
<dbReference type="InterPro" id="IPR004268">
    <property type="entry name" value="MurJ"/>
</dbReference>
<accession>A0ABT7TGB7</accession>
<dbReference type="PRINTS" id="PR01806">
    <property type="entry name" value="VIRFACTRMVIN"/>
</dbReference>
<keyword evidence="3 9" id="KW-0812">Transmembrane</keyword>
<feature type="transmembrane region" description="Helical" evidence="9">
    <location>
        <begin position="1369"/>
        <end position="1392"/>
    </location>
</feature>
<feature type="region of interest" description="Disordered" evidence="8">
    <location>
        <begin position="802"/>
        <end position="869"/>
    </location>
</feature>
<feature type="transmembrane region" description="Helical" evidence="9">
    <location>
        <begin position="1336"/>
        <end position="1357"/>
    </location>
</feature>
<feature type="chain" id="PRO_5047256673" evidence="10">
    <location>
        <begin position="33"/>
        <end position="1410"/>
    </location>
</feature>
<feature type="signal peptide" evidence="10">
    <location>
        <begin position="1"/>
        <end position="32"/>
    </location>
</feature>
<feature type="transmembrane region" description="Helical" evidence="9">
    <location>
        <begin position="879"/>
        <end position="902"/>
    </location>
</feature>
<feature type="transmembrane region" description="Helical" evidence="9">
    <location>
        <begin position="922"/>
        <end position="940"/>
    </location>
</feature>
<feature type="compositionally biased region" description="Low complexity" evidence="8">
    <location>
        <begin position="762"/>
        <end position="780"/>
    </location>
</feature>
<feature type="transmembrane region" description="Helical" evidence="9">
    <location>
        <begin position="960"/>
        <end position="981"/>
    </location>
</feature>
<keyword evidence="7 9" id="KW-0472">Membrane</keyword>
<evidence type="ECO:0000256" key="10">
    <source>
        <dbReference type="SAM" id="SignalP"/>
    </source>
</evidence>
<evidence type="ECO:0000256" key="2">
    <source>
        <dbReference type="ARBA" id="ARBA00022475"/>
    </source>
</evidence>
<organism evidence="11 12">
    <name type="scientific">Curtobacterium subtropicum</name>
    <dbReference type="NCBI Taxonomy" id="3055138"/>
    <lineage>
        <taxon>Bacteria</taxon>
        <taxon>Bacillati</taxon>
        <taxon>Actinomycetota</taxon>
        <taxon>Actinomycetes</taxon>
        <taxon>Micrococcales</taxon>
        <taxon>Microbacteriaceae</taxon>
        <taxon>Curtobacterium</taxon>
    </lineage>
</organism>
<feature type="region of interest" description="Disordered" evidence="8">
    <location>
        <begin position="304"/>
        <end position="378"/>
    </location>
</feature>
<evidence type="ECO:0000256" key="6">
    <source>
        <dbReference type="ARBA" id="ARBA00022989"/>
    </source>
</evidence>
<feature type="transmembrane region" description="Helical" evidence="9">
    <location>
        <begin position="1293"/>
        <end position="1316"/>
    </location>
</feature>
<gene>
    <name evidence="11" type="ORF">QUG98_05510</name>
</gene>
<dbReference type="Proteomes" id="UP001235720">
    <property type="component" value="Unassembled WGS sequence"/>
</dbReference>
<feature type="transmembrane region" description="Helical" evidence="9">
    <location>
        <begin position="1157"/>
        <end position="1177"/>
    </location>
</feature>
<keyword evidence="12" id="KW-1185">Reference proteome</keyword>
<reference evidence="11 12" key="1">
    <citation type="submission" date="2023-06" db="EMBL/GenBank/DDBJ databases">
        <authorList>
            <person name="Feng G."/>
            <person name="Li J."/>
            <person name="Zhu H."/>
        </authorList>
    </citation>
    <scope>NUCLEOTIDE SEQUENCE [LARGE SCALE GENOMIC DNA]</scope>
    <source>
        <strain evidence="11 12">RHCJP20</strain>
    </source>
</reference>
<evidence type="ECO:0000256" key="7">
    <source>
        <dbReference type="ARBA" id="ARBA00023136"/>
    </source>
</evidence>
<evidence type="ECO:0000256" key="4">
    <source>
        <dbReference type="ARBA" id="ARBA00022960"/>
    </source>
</evidence>
<dbReference type="Pfam" id="PF19516">
    <property type="entry name" value="DUF6049"/>
    <property type="match status" value="1"/>
</dbReference>
<protein>
    <submittedName>
        <fullName evidence="11">DUF6049 family protein</fullName>
    </submittedName>
</protein>
<dbReference type="PANTHER" id="PTHR47019">
    <property type="entry name" value="LIPID II FLIPPASE MURJ"/>
    <property type="match status" value="1"/>
</dbReference>
<dbReference type="RefSeq" id="WP_289469623.1">
    <property type="nucleotide sequence ID" value="NZ_JAUCMM010000003.1"/>
</dbReference>
<feature type="transmembrane region" description="Helical" evidence="9">
    <location>
        <begin position="1198"/>
        <end position="1221"/>
    </location>
</feature>
<feature type="transmembrane region" description="Helical" evidence="9">
    <location>
        <begin position="1267"/>
        <end position="1287"/>
    </location>
</feature>
<dbReference type="CDD" id="cd13123">
    <property type="entry name" value="MATE_MurJ_like"/>
    <property type="match status" value="1"/>
</dbReference>
<keyword evidence="4" id="KW-0133">Cell shape</keyword>
<feature type="transmembrane region" description="Helical" evidence="9">
    <location>
        <begin position="1031"/>
        <end position="1054"/>
    </location>
</feature>
<feature type="transmembrane region" description="Helical" evidence="9">
    <location>
        <begin position="1074"/>
        <end position="1096"/>
    </location>
</feature>
<feature type="transmembrane region" description="Helical" evidence="9">
    <location>
        <begin position="1116"/>
        <end position="1137"/>
    </location>
</feature>
<keyword evidence="6 9" id="KW-1133">Transmembrane helix</keyword>
<keyword evidence="2" id="KW-1003">Cell membrane</keyword>
<feature type="compositionally biased region" description="Low complexity" evidence="8">
    <location>
        <begin position="306"/>
        <end position="378"/>
    </location>
</feature>
<evidence type="ECO:0000256" key="8">
    <source>
        <dbReference type="SAM" id="MobiDB-lite"/>
    </source>
</evidence>
<evidence type="ECO:0000256" key="1">
    <source>
        <dbReference type="ARBA" id="ARBA00004651"/>
    </source>
</evidence>
<feature type="transmembrane region" description="Helical" evidence="9">
    <location>
        <begin position="1001"/>
        <end position="1019"/>
    </location>
</feature>
<evidence type="ECO:0000313" key="12">
    <source>
        <dbReference type="Proteomes" id="UP001235720"/>
    </source>
</evidence>
<sequence>MHILRSTLAAAATALVAIGLVVTPAGPDPAHAATIDRTTTRTAAPAAADQGRTTVSIAPAGRGIVRRDEDLQVTVTVTNDTDTEVPAGSVELDIFRSESTRDVLSDWLADTSTTGYLGAPMDTADVPAVPAHRSVTQTVTIVPGNVGLGGYSSFGARRIAAEYTAGDTSAVARSAITWYPDFQQTPVGVSVAMPITLPATADGVIGASDLAAATSVDGTLTQQLDAAVDHNVAVGVDPRIIASIRLLGENAPSSARTWLDRLEGLRNETFALSYADADVTGLRQAGADGIPGVISLDQAVEEQNFPGAGTPTATPTATGTATATPTASAGATPDETPGTTPTPTDDTTVGAPDDGAQDGTGQDGTGQDQATGTTPTLPTTASLLDFPYALDGVAWPVEDTLTTDDLPALAKAGVDTTIVASGNTSAGADTTVAASERIGDQKVLVADQGTSALLREAATATDQRDHDTAMAELTATLAAAARSGSAQSPVLLTLGREWPTDSTMLSSALDALEDTPWVAPSDLSTAAKATAGSLTLASADDGSERLDRLRRLVESERGLTAFASAVDDPATVTAPARLRLLALASNAWRDDPEALTTAVDKQVRTWTQTTDQVSIPDSSSLTLLGDRTSLPVSVRNRTDYPITVLLNVRPSSSALQVVRNDVEVKLQPQSSARTTIPVRSVANGKVSLTMSLTTPTGVTVSQPTTVELNVQAQWETVITAVAAIGLVALFGFGIVRSIRKRNRRRNGDLDDDEDDDPNRPLAVQPAAPGAPAAWPGGSSGVAQAAPAAAMVGAAAADTAAVSGPAHVAPDESGAPQQDGARPAGATVRDGGELRLPAGRPDQDETVPDAEEPTISTQQQPAVDAEPAAERNLGRASAMLAAGTMLSRVLGFGKTFVLAYAIGQAHSPGADAFALANQLPNNIYALIAGGLLSAVLIPQIVRSMQQSRDGGTAYVNKIVTLGATVFVVITIVATVLAPFLVWLYSQQATGDGKGFSPAQTDLAVAFAFWCLPQILFYALYSLLGEVLNAKQVFGPFTWAPLINNVIAIAGLVVFIAMFGDQAVNSSVDSWTPLKIAVLAGSASLGVLAQAAFLPFFWQRAGLTFRPDFRWRGVGLKATGTAAGWLFAMILVTQLAGIVQSRVASLGTGAAGNAVLQNAWLLFMLPHSIFAVSIATAYFTRMSHDAERGDLDAVRRNLSLSLRIVGLFTVFASVALIVVSVPFGRMFAGTFEQALSIGAVLLAYMPGLVLFSMLFIIQRVFWAMHDHRTPFLMQCVQSVLFVIGALAVATFPQSIVGVSIAACTTLAGTAQTIVALVLVRRRLNGIEGANVTRSHVQFVIAALIAGVAGAVVVSALGAFGQDGFAMSDRTGAFITIVLSGAVMALVYFGALVVAKNGEIANAVKLLRARLGR</sequence>
<proteinExistence type="predicted"/>
<keyword evidence="5" id="KW-0573">Peptidoglycan synthesis</keyword>
<dbReference type="EMBL" id="JAUCMM010000003">
    <property type="protein sequence ID" value="MDM7887909.1"/>
    <property type="molecule type" value="Genomic_DNA"/>
</dbReference>
<evidence type="ECO:0000256" key="5">
    <source>
        <dbReference type="ARBA" id="ARBA00022984"/>
    </source>
</evidence>
<evidence type="ECO:0000313" key="11">
    <source>
        <dbReference type="EMBL" id="MDM7887909.1"/>
    </source>
</evidence>
<comment type="caution">
    <text evidence="11">The sequence shown here is derived from an EMBL/GenBank/DDBJ whole genome shotgun (WGS) entry which is preliminary data.</text>
</comment>
<evidence type="ECO:0000256" key="9">
    <source>
        <dbReference type="SAM" id="Phobius"/>
    </source>
</evidence>
<name>A0ABT7TGB7_9MICO</name>
<dbReference type="InterPro" id="IPR051050">
    <property type="entry name" value="Lipid_II_flippase_MurJ/MviN"/>
</dbReference>
<dbReference type="PANTHER" id="PTHR47019:SF1">
    <property type="entry name" value="LIPID II FLIPPASE MURJ"/>
    <property type="match status" value="1"/>
</dbReference>
<comment type="subcellular location">
    <subcellularLocation>
        <location evidence="1">Cell membrane</location>
        <topology evidence="1">Multi-pass membrane protein</topology>
    </subcellularLocation>
</comment>
<keyword evidence="10" id="KW-0732">Signal</keyword>
<feature type="transmembrane region" description="Helical" evidence="9">
    <location>
        <begin position="717"/>
        <end position="735"/>
    </location>
</feature>